<dbReference type="AlphaFoldDB" id="A0A177NND1"/>
<dbReference type="OrthoDB" id="9797941at2"/>
<dbReference type="Proteomes" id="UP000077857">
    <property type="component" value="Unassembled WGS sequence"/>
</dbReference>
<proteinExistence type="predicted"/>
<dbReference type="SUPFAM" id="SSF53146">
    <property type="entry name" value="Nitrogenase accessory factor-like"/>
    <property type="match status" value="1"/>
</dbReference>
<organism evidence="1 2">
    <name type="scientific">Methylomonas koyamae</name>
    <dbReference type="NCBI Taxonomy" id="702114"/>
    <lineage>
        <taxon>Bacteria</taxon>
        <taxon>Pseudomonadati</taxon>
        <taxon>Pseudomonadota</taxon>
        <taxon>Gammaproteobacteria</taxon>
        <taxon>Methylococcales</taxon>
        <taxon>Methylococcaceae</taxon>
        <taxon>Methylomonas</taxon>
    </lineage>
</organism>
<evidence type="ECO:0000313" key="1">
    <source>
        <dbReference type="EMBL" id="OAI18709.1"/>
    </source>
</evidence>
<name>A0A177NND1_9GAMM</name>
<protein>
    <submittedName>
        <fullName evidence="1">Nitrogen fixation protein</fullName>
    </submittedName>
</protein>
<dbReference type="EMBL" id="LUUJ01000056">
    <property type="protein sequence ID" value="OAI18709.1"/>
    <property type="molecule type" value="Genomic_DNA"/>
</dbReference>
<evidence type="ECO:0000313" key="2">
    <source>
        <dbReference type="Proteomes" id="UP000077857"/>
    </source>
</evidence>
<dbReference type="RefSeq" id="WP_064039867.1">
    <property type="nucleotide sequence ID" value="NZ_LUUJ01000056.1"/>
</dbReference>
<sequence length="126" mass="13582">MAQKIIAVAVNQDGTIAAHAGRAATWQVYAADESGAELAWTLHLTEFGSLHEWHVRGDGNRHPLHYVDAAIAASAGDGVIRRLAERNTELVTTSETWPQQAIATYLAGKLAAGLPHDEQQCLKGHH</sequence>
<reference evidence="1 2" key="1">
    <citation type="submission" date="2016-03" db="EMBL/GenBank/DDBJ databases">
        <authorList>
            <person name="Ploux O."/>
        </authorList>
    </citation>
    <scope>NUCLEOTIDE SEQUENCE [LARGE SCALE GENOMIC DNA]</scope>
    <source>
        <strain evidence="1 2">R-45378</strain>
    </source>
</reference>
<accession>A0A177NND1</accession>
<dbReference type="Gene3D" id="3.30.420.130">
    <property type="entry name" value="Dinitrogenase iron-molybdenum cofactor biosynthesis domain"/>
    <property type="match status" value="1"/>
</dbReference>
<comment type="caution">
    <text evidence="1">The sequence shown here is derived from an EMBL/GenBank/DDBJ whole genome shotgun (WGS) entry which is preliminary data.</text>
</comment>
<dbReference type="InterPro" id="IPR036105">
    <property type="entry name" value="DiNase_FeMo-co_biosyn_sf"/>
</dbReference>
<gene>
    <name evidence="1" type="ORF">A1507_08830</name>
</gene>